<proteinExistence type="predicted"/>
<evidence type="ECO:0000313" key="2">
    <source>
        <dbReference type="EMBL" id="KAG7088656.1"/>
    </source>
</evidence>
<accession>A0A9P7RSX8</accession>
<dbReference type="OrthoDB" id="3354157at2759"/>
<keyword evidence="1" id="KW-1133">Transmembrane helix</keyword>
<dbReference type="Proteomes" id="UP001049176">
    <property type="component" value="Chromosome 8"/>
</dbReference>
<feature type="transmembrane region" description="Helical" evidence="1">
    <location>
        <begin position="34"/>
        <end position="53"/>
    </location>
</feature>
<reference evidence="2" key="1">
    <citation type="journal article" date="2021" name="Genome Biol. Evol.">
        <title>The assembled and annotated genome of the fairy-ring fungus Marasmius oreades.</title>
        <authorList>
            <person name="Hiltunen M."/>
            <person name="Ament-Velasquez S.L."/>
            <person name="Johannesson H."/>
        </authorList>
    </citation>
    <scope>NUCLEOTIDE SEQUENCE</scope>
    <source>
        <strain evidence="2">03SP1</strain>
    </source>
</reference>
<gene>
    <name evidence="2" type="ORF">E1B28_012628</name>
</gene>
<name>A0A9P7RSX8_9AGAR</name>
<sequence length="190" mass="21373">MIFDPSMQVTFTLDLPILTYNVKLDRSNLASSSAWIPLLYDTIVFGLTINRALPSIRRKQAGAVLKKIVEDGLLYYSVIFCITLVLTIMIIGASDGVKNILAQTEQLVTVAMMSRITISLKKLGHKQEALDYDVLLPPTTSFFFERRKKSRKKEDIPLAFINSPVTPPPVHRTDCDQVCSTQSWPRESVL</sequence>
<evidence type="ECO:0000313" key="3">
    <source>
        <dbReference type="Proteomes" id="UP001049176"/>
    </source>
</evidence>
<organism evidence="2 3">
    <name type="scientific">Marasmius oreades</name>
    <name type="common">fairy-ring Marasmius</name>
    <dbReference type="NCBI Taxonomy" id="181124"/>
    <lineage>
        <taxon>Eukaryota</taxon>
        <taxon>Fungi</taxon>
        <taxon>Dikarya</taxon>
        <taxon>Basidiomycota</taxon>
        <taxon>Agaricomycotina</taxon>
        <taxon>Agaricomycetes</taxon>
        <taxon>Agaricomycetidae</taxon>
        <taxon>Agaricales</taxon>
        <taxon>Marasmiineae</taxon>
        <taxon>Marasmiaceae</taxon>
        <taxon>Marasmius</taxon>
    </lineage>
</organism>
<protein>
    <submittedName>
        <fullName evidence="2">Uncharacterized protein</fullName>
    </submittedName>
</protein>
<dbReference type="GeneID" id="66081703"/>
<keyword evidence="1" id="KW-0812">Transmembrane</keyword>
<dbReference type="EMBL" id="CM032188">
    <property type="protein sequence ID" value="KAG7088656.1"/>
    <property type="molecule type" value="Genomic_DNA"/>
</dbReference>
<dbReference type="KEGG" id="more:E1B28_012628"/>
<comment type="caution">
    <text evidence="2">The sequence shown here is derived from an EMBL/GenBank/DDBJ whole genome shotgun (WGS) entry which is preliminary data.</text>
</comment>
<keyword evidence="3" id="KW-1185">Reference proteome</keyword>
<dbReference type="RefSeq" id="XP_043005127.1">
    <property type="nucleotide sequence ID" value="XM_043157759.1"/>
</dbReference>
<feature type="transmembrane region" description="Helical" evidence="1">
    <location>
        <begin position="73"/>
        <end position="94"/>
    </location>
</feature>
<dbReference type="AlphaFoldDB" id="A0A9P7RSX8"/>
<evidence type="ECO:0000256" key="1">
    <source>
        <dbReference type="SAM" id="Phobius"/>
    </source>
</evidence>
<keyword evidence="1" id="KW-0472">Membrane</keyword>